<gene>
    <name evidence="2" type="ORF">IMG5_150790</name>
</gene>
<accession>G0QYM7</accession>
<keyword evidence="3" id="KW-1185">Reference proteome</keyword>
<dbReference type="RefSeq" id="XP_004030919.1">
    <property type="nucleotide sequence ID" value="XM_004030871.1"/>
</dbReference>
<dbReference type="OMA" id="DMNTHIP"/>
<feature type="signal peptide" evidence="1">
    <location>
        <begin position="1"/>
        <end position="19"/>
    </location>
</feature>
<sequence length="345" mass="39214">MNNLLKILALTCLIVLITCQKYSGEDYQKQTRQEKLSQLLEEILKDSTPGNFPSTLSLAGIFTESMKVTMNLQSDQFPEGRKKFIHSVGNVAHAQFQAEPDTPYTGFFKGADSLLIRLSCAKKPNPTKEPLNNFIPGIALKYLVDGQPSANLVAMNSVNGIPSWNFFAEEISNHIGLASGLSLKLLSQKFASATKQIQTVGLKAFASHDQNGKAVDNVKYPWKLIFRAPDNIKEMFSDTFKNYYTDQLKTIPAETVLYEVFAVENPEDGCQKKIGKIFLKSKLNTSKFGDQQLFFQHQDMENDLKERPQWRDYTPSWSFWNIFNTPDKQTKKIEGKCPFKQMFQY</sequence>
<evidence type="ECO:0000313" key="2">
    <source>
        <dbReference type="EMBL" id="EGR29683.1"/>
    </source>
</evidence>
<dbReference type="OrthoDB" id="187102at2759"/>
<dbReference type="GeneID" id="14905790"/>
<proteinExistence type="predicted"/>
<dbReference type="eggNOG" id="ENOG502S70T">
    <property type="taxonomic scope" value="Eukaryota"/>
</dbReference>
<feature type="chain" id="PRO_5003408034" description="Catalase" evidence="1">
    <location>
        <begin position="20"/>
        <end position="345"/>
    </location>
</feature>
<organism evidence="2 3">
    <name type="scientific">Ichthyophthirius multifiliis</name>
    <name type="common">White spot disease agent</name>
    <name type="synonym">Ich</name>
    <dbReference type="NCBI Taxonomy" id="5932"/>
    <lineage>
        <taxon>Eukaryota</taxon>
        <taxon>Sar</taxon>
        <taxon>Alveolata</taxon>
        <taxon>Ciliophora</taxon>
        <taxon>Intramacronucleata</taxon>
        <taxon>Oligohymenophorea</taxon>
        <taxon>Hymenostomatida</taxon>
        <taxon>Ophryoglenina</taxon>
        <taxon>Ichthyophthirius</taxon>
    </lineage>
</organism>
<keyword evidence="1" id="KW-0732">Signal</keyword>
<protein>
    <recommendedName>
        <fullName evidence="4">Catalase</fullName>
    </recommendedName>
</protein>
<dbReference type="EMBL" id="GL984118">
    <property type="protein sequence ID" value="EGR29683.1"/>
    <property type="molecule type" value="Genomic_DNA"/>
</dbReference>
<dbReference type="InParanoid" id="G0QYM7"/>
<reference evidence="2 3" key="1">
    <citation type="submission" date="2011-07" db="EMBL/GenBank/DDBJ databases">
        <authorList>
            <person name="Coyne R."/>
            <person name="Brami D."/>
            <person name="Johnson J."/>
            <person name="Hostetler J."/>
            <person name="Hannick L."/>
            <person name="Clark T."/>
            <person name="Cassidy-Hanley D."/>
            <person name="Inman J."/>
        </authorList>
    </citation>
    <scope>NUCLEOTIDE SEQUENCE [LARGE SCALE GENOMIC DNA]</scope>
    <source>
        <strain evidence="2 3">G5</strain>
    </source>
</reference>
<dbReference type="Proteomes" id="UP000008983">
    <property type="component" value="Unassembled WGS sequence"/>
</dbReference>
<evidence type="ECO:0008006" key="4">
    <source>
        <dbReference type="Google" id="ProtNLM"/>
    </source>
</evidence>
<evidence type="ECO:0000256" key="1">
    <source>
        <dbReference type="SAM" id="SignalP"/>
    </source>
</evidence>
<evidence type="ECO:0000313" key="3">
    <source>
        <dbReference type="Proteomes" id="UP000008983"/>
    </source>
</evidence>
<name>G0QYM7_ICHMU</name>
<dbReference type="AlphaFoldDB" id="G0QYM7"/>